<reference evidence="2 3" key="1">
    <citation type="submission" date="2023-06" db="EMBL/GenBank/DDBJ databases">
        <title>Complete Genome Sequences of Bifidobacterium faecale strain JCM19861T was isolated from human faeces by Jung-Hye Choi et al. (2014).</title>
        <authorList>
            <person name="Okuhama S."/>
            <person name="Takahashi H."/>
            <person name="Imaizumi K."/>
            <person name="Nakayama S."/>
            <person name="Ogata Y."/>
            <person name="Suda W."/>
        </authorList>
    </citation>
    <scope>NUCLEOTIDE SEQUENCE [LARGE SCALE GENOMIC DNA]</scope>
    <source>
        <strain evidence="2 3">JCM 19861</strain>
    </source>
</reference>
<name>A0ABN6ZJH0_BIFAD</name>
<protein>
    <submittedName>
        <fullName evidence="2">Uncharacterized protein</fullName>
    </submittedName>
</protein>
<accession>A0ABN6ZJH0</accession>
<dbReference type="Proteomes" id="UP001357973">
    <property type="component" value="Chromosome"/>
</dbReference>
<proteinExistence type="predicted"/>
<evidence type="ECO:0000313" key="2">
    <source>
        <dbReference type="EMBL" id="BEK83924.1"/>
    </source>
</evidence>
<feature type="region of interest" description="Disordered" evidence="1">
    <location>
        <begin position="20"/>
        <end position="43"/>
    </location>
</feature>
<evidence type="ECO:0000256" key="1">
    <source>
        <dbReference type="SAM" id="MobiDB-lite"/>
    </source>
</evidence>
<dbReference type="EMBL" id="AP028457">
    <property type="protein sequence ID" value="BEK83924.1"/>
    <property type="molecule type" value="Genomic_DNA"/>
</dbReference>
<sequence length="64" mass="7170">MTGLDLLPWVSAPEVFPQLETSGKADEASPNLSRPTGGQDIPFSPTPFFIFRFSHLLSKMWRYG</sequence>
<keyword evidence="3" id="KW-1185">Reference proteome</keyword>
<evidence type="ECO:0000313" key="3">
    <source>
        <dbReference type="Proteomes" id="UP001357973"/>
    </source>
</evidence>
<gene>
    <name evidence="2" type="ORF">B19861_18660</name>
</gene>
<organism evidence="2 3">
    <name type="scientific">Bifidobacterium adolescentis</name>
    <dbReference type="NCBI Taxonomy" id="1680"/>
    <lineage>
        <taxon>Bacteria</taxon>
        <taxon>Bacillati</taxon>
        <taxon>Actinomycetota</taxon>
        <taxon>Actinomycetes</taxon>
        <taxon>Bifidobacteriales</taxon>
        <taxon>Bifidobacteriaceae</taxon>
        <taxon>Bifidobacterium</taxon>
    </lineage>
</organism>